<evidence type="ECO:0000313" key="2">
    <source>
        <dbReference type="EMBL" id="PIO36237.1"/>
    </source>
</evidence>
<dbReference type="Gene3D" id="1.10.287.3160">
    <property type="match status" value="1"/>
</dbReference>
<evidence type="ECO:0000256" key="1">
    <source>
        <dbReference type="SAM" id="MobiDB-lite"/>
    </source>
</evidence>
<dbReference type="AlphaFoldDB" id="A0A2G9S804"/>
<protein>
    <submittedName>
        <fullName evidence="2">Uncharacterized protein</fullName>
    </submittedName>
</protein>
<reference evidence="2" key="1">
    <citation type="submission" date="2017-08" db="EMBL/GenBank/DDBJ databases">
        <title>Assembly of the North American Bullfrog Genome.</title>
        <authorList>
            <person name="Warren R.L."/>
            <person name="Vandervalk B.P."/>
            <person name="Kucuk E."/>
            <person name="Birol I."/>
            <person name="Helbing C."/>
            <person name="Pandoh P."/>
            <person name="Behsaz B."/>
            <person name="Mohamadi H."/>
            <person name="Chu J."/>
            <person name="Jackman S."/>
            <person name="Hammond S.A."/>
            <person name="Veldhoen N."/>
            <person name="Kirk H."/>
            <person name="Zhao Y."/>
            <person name="Coope R."/>
            <person name="Pleasance S."/>
            <person name="Moore R."/>
            <person name="Holt R."/>
        </authorList>
    </citation>
    <scope>NUCLEOTIDE SEQUENCE</scope>
    <source>
        <strain evidence="2">Bruno</strain>
        <tissue evidence="2">Liver</tissue>
    </source>
</reference>
<organism evidence="2">
    <name type="scientific">Aquarana catesbeiana</name>
    <name type="common">American bullfrog</name>
    <name type="synonym">Rana catesbeiana</name>
    <dbReference type="NCBI Taxonomy" id="8400"/>
    <lineage>
        <taxon>Eukaryota</taxon>
        <taxon>Metazoa</taxon>
        <taxon>Chordata</taxon>
        <taxon>Craniata</taxon>
        <taxon>Vertebrata</taxon>
        <taxon>Euteleostomi</taxon>
        <taxon>Amphibia</taxon>
        <taxon>Batrachia</taxon>
        <taxon>Anura</taxon>
        <taxon>Neobatrachia</taxon>
        <taxon>Ranoidea</taxon>
        <taxon>Ranidae</taxon>
        <taxon>Aquarana</taxon>
    </lineage>
</organism>
<name>A0A2G9S804_AQUCT</name>
<dbReference type="EMBL" id="KV926437">
    <property type="protein sequence ID" value="PIO36237.1"/>
    <property type="molecule type" value="Genomic_DNA"/>
</dbReference>
<sequence>MLSGITQINIFFRRKSFLTLYRMEEKFMKMWGVPAIDAAISSVNNSLTCPVDNAQMLRDPVDKKMESLLKDVFSLAGSVAQPAVAAIGVCQYLRDHVKQVIKVLPEQQAQGLANLPAPLCYDVDAIRDSIMQTSRLSLGLVHIRRILWLKGWSAEAPCKKLLAGFPFRGERLFGEDLDNYIKRISCGKSTLLPVKKKSKRPSFKRTLSPALGASASRQSRRPPPSGSRDKSQPQVQKKSWGKKPTGQNTKTSA</sequence>
<proteinExistence type="predicted"/>
<gene>
    <name evidence="2" type="ORF">AB205_0157360</name>
</gene>
<dbReference type="OrthoDB" id="9908756at2759"/>
<accession>A0A2G9S804</accession>
<feature type="region of interest" description="Disordered" evidence="1">
    <location>
        <begin position="195"/>
        <end position="253"/>
    </location>
</feature>